<name>A0ABV2JB60_9FIRM</name>
<feature type="signal peptide" evidence="2">
    <location>
        <begin position="1"/>
        <end position="25"/>
    </location>
</feature>
<protein>
    <recommendedName>
        <fullName evidence="3">Copper amine oxidase-like N-terminal domain-containing protein</fullName>
    </recommendedName>
</protein>
<dbReference type="EMBL" id="JBEPMA010000005">
    <property type="protein sequence ID" value="MET3617486.1"/>
    <property type="molecule type" value="Genomic_DNA"/>
</dbReference>
<reference evidence="4 5" key="1">
    <citation type="submission" date="2024-06" db="EMBL/GenBank/DDBJ databases">
        <title>Genomic Encyclopedia of Type Strains, Phase IV (KMG-IV): sequencing the most valuable type-strain genomes for metagenomic binning, comparative biology and taxonomic classification.</title>
        <authorList>
            <person name="Goeker M."/>
        </authorList>
    </citation>
    <scope>NUCLEOTIDE SEQUENCE [LARGE SCALE GENOMIC DNA]</scope>
    <source>
        <strain evidence="4 5">DSM 21460</strain>
    </source>
</reference>
<dbReference type="InterPro" id="IPR036582">
    <property type="entry name" value="Mao_N_sf"/>
</dbReference>
<dbReference type="Proteomes" id="UP001549162">
    <property type="component" value="Unassembled WGS sequence"/>
</dbReference>
<dbReference type="RefSeq" id="WP_354367983.1">
    <property type="nucleotide sequence ID" value="NZ_JBEPMA010000005.1"/>
</dbReference>
<feature type="chain" id="PRO_5046278043" description="Copper amine oxidase-like N-terminal domain-containing protein" evidence="2">
    <location>
        <begin position="26"/>
        <end position="314"/>
    </location>
</feature>
<feature type="coiled-coil region" evidence="1">
    <location>
        <begin position="242"/>
        <end position="269"/>
    </location>
</feature>
<evidence type="ECO:0000313" key="4">
    <source>
        <dbReference type="EMBL" id="MET3617486.1"/>
    </source>
</evidence>
<gene>
    <name evidence="4" type="ORF">ABID14_001117</name>
</gene>
<keyword evidence="1" id="KW-0175">Coiled coil</keyword>
<evidence type="ECO:0000256" key="2">
    <source>
        <dbReference type="SAM" id="SignalP"/>
    </source>
</evidence>
<feature type="domain" description="Copper amine oxidase-like N-terminal" evidence="3">
    <location>
        <begin position="34"/>
        <end position="139"/>
    </location>
</feature>
<evidence type="ECO:0000259" key="3">
    <source>
        <dbReference type="Pfam" id="PF07833"/>
    </source>
</evidence>
<organism evidence="4 5">
    <name type="scientific">Peptoniphilus olsenii</name>
    <dbReference type="NCBI Taxonomy" id="411570"/>
    <lineage>
        <taxon>Bacteria</taxon>
        <taxon>Bacillati</taxon>
        <taxon>Bacillota</taxon>
        <taxon>Tissierellia</taxon>
        <taxon>Tissierellales</taxon>
        <taxon>Peptoniphilaceae</taxon>
        <taxon>Peptoniphilus</taxon>
    </lineage>
</organism>
<sequence>MKKRLTKIIVLFCITIISMTSITFAAKTPVIEYNGKIVKTDVSPFISENRTFVPLRFIAETLGKKVEWNGEKRIVTVTEDTFSIKLTINNKKALVDNKLLLMDVAPLIKENRTFVPLRFVAENLNADIKWDANNFKVIINDKSQKLNLNNEEQKYIDELSSLQKDLAASISKLKSSFFQNAANLNESELLDAYNRAEKEIDDLSNKVKNLNVPDKFKEAHEYTIKANEKAKEILPIFKDSIINENEDAAKKLIRELTDFQVKIEESKDSLNAAIKGETYKAQKDIKVYKDEKAKQESTDNLLEDANLKGLLDRL</sequence>
<dbReference type="Gene3D" id="3.30.457.10">
    <property type="entry name" value="Copper amine oxidase-like, N-terminal domain"/>
    <property type="match status" value="2"/>
</dbReference>
<dbReference type="SUPFAM" id="SSF55383">
    <property type="entry name" value="Copper amine oxidase, domain N"/>
    <property type="match status" value="1"/>
</dbReference>
<dbReference type="InterPro" id="IPR012854">
    <property type="entry name" value="Cu_amine_oxidase-like_N"/>
</dbReference>
<dbReference type="Pfam" id="PF07833">
    <property type="entry name" value="Cu_amine_oxidN1"/>
    <property type="match status" value="1"/>
</dbReference>
<accession>A0ABV2JB60</accession>
<feature type="coiled-coil region" evidence="1">
    <location>
        <begin position="145"/>
        <end position="213"/>
    </location>
</feature>
<comment type="caution">
    <text evidence="4">The sequence shown here is derived from an EMBL/GenBank/DDBJ whole genome shotgun (WGS) entry which is preliminary data.</text>
</comment>
<evidence type="ECO:0000313" key="5">
    <source>
        <dbReference type="Proteomes" id="UP001549162"/>
    </source>
</evidence>
<evidence type="ECO:0000256" key="1">
    <source>
        <dbReference type="SAM" id="Coils"/>
    </source>
</evidence>
<keyword evidence="2" id="KW-0732">Signal</keyword>
<keyword evidence="5" id="KW-1185">Reference proteome</keyword>
<proteinExistence type="predicted"/>